<dbReference type="InterPro" id="IPR001296">
    <property type="entry name" value="Glyco_trans_1"/>
</dbReference>
<reference evidence="3 4" key="2">
    <citation type="journal article" date="2011" name="ISME J.">
        <title>RNA-seq reveals cooperative metabolic interactions between two termite-gut spirochete species in co-culture.</title>
        <authorList>
            <person name="Rosenthal A.Z."/>
            <person name="Matson E.G."/>
            <person name="Eldar A."/>
            <person name="Leadbetter J.R."/>
        </authorList>
    </citation>
    <scope>NUCLEOTIDE SEQUENCE [LARGE SCALE GENOMIC DNA]</scope>
    <source>
        <strain evidence="4">ATCC BAA-888 / DSM 13862 / ZAS-9</strain>
    </source>
</reference>
<protein>
    <submittedName>
        <fullName evidence="3">Putative glycosyltransferase</fullName>
    </submittedName>
</protein>
<proteinExistence type="predicted"/>
<dbReference type="Gene3D" id="3.40.50.2000">
    <property type="entry name" value="Glycogen Phosphorylase B"/>
    <property type="match status" value="1"/>
</dbReference>
<evidence type="ECO:0000313" key="4">
    <source>
        <dbReference type="Proteomes" id="UP000009222"/>
    </source>
</evidence>
<keyword evidence="4" id="KW-1185">Reference proteome</keyword>
<dbReference type="GO" id="GO:0016757">
    <property type="term" value="F:glycosyltransferase activity"/>
    <property type="evidence" value="ECO:0007669"/>
    <property type="project" value="InterPro"/>
</dbReference>
<dbReference type="Proteomes" id="UP000009222">
    <property type="component" value="Chromosome"/>
</dbReference>
<dbReference type="PANTHER" id="PTHR46401">
    <property type="entry name" value="GLYCOSYLTRANSFERASE WBBK-RELATED"/>
    <property type="match status" value="1"/>
</dbReference>
<evidence type="ECO:0000256" key="1">
    <source>
        <dbReference type="ARBA" id="ARBA00022679"/>
    </source>
</evidence>
<dbReference type="EMBL" id="CP001841">
    <property type="protein sequence ID" value="AEF80088.1"/>
    <property type="molecule type" value="Genomic_DNA"/>
</dbReference>
<dbReference type="KEGG" id="taz:TREAZ_3061"/>
<dbReference type="SUPFAM" id="SSF53756">
    <property type="entry name" value="UDP-Glycosyltransferase/glycogen phosphorylase"/>
    <property type="match status" value="1"/>
</dbReference>
<name>F5YAK4_LEAAZ</name>
<dbReference type="eggNOG" id="COG0438">
    <property type="taxonomic scope" value="Bacteria"/>
</dbReference>
<dbReference type="AlphaFoldDB" id="F5YAK4"/>
<dbReference type="HOGENOM" id="CLU_688293_0_0_12"/>
<dbReference type="InParanoid" id="F5YAK4"/>
<evidence type="ECO:0000313" key="3">
    <source>
        <dbReference type="EMBL" id="AEF80088.1"/>
    </source>
</evidence>
<dbReference type="PANTHER" id="PTHR46401:SF2">
    <property type="entry name" value="GLYCOSYLTRANSFERASE WBBK-RELATED"/>
    <property type="match status" value="1"/>
</dbReference>
<dbReference type="GO" id="GO:0009103">
    <property type="term" value="P:lipopolysaccharide biosynthetic process"/>
    <property type="evidence" value="ECO:0007669"/>
    <property type="project" value="TreeGrafter"/>
</dbReference>
<dbReference type="CDD" id="cd03801">
    <property type="entry name" value="GT4_PimA-like"/>
    <property type="match status" value="1"/>
</dbReference>
<evidence type="ECO:0000259" key="2">
    <source>
        <dbReference type="Pfam" id="PF00534"/>
    </source>
</evidence>
<reference evidence="4" key="1">
    <citation type="submission" date="2009-12" db="EMBL/GenBank/DDBJ databases">
        <title>Complete sequence of Treponema azotonutricium strain ZAS-9.</title>
        <authorList>
            <person name="Tetu S.G."/>
            <person name="Matson E."/>
            <person name="Ren Q."/>
            <person name="Seshadri R."/>
            <person name="Elbourne L."/>
            <person name="Hassan K.A."/>
            <person name="Durkin A."/>
            <person name="Radune D."/>
            <person name="Mohamoud Y."/>
            <person name="Shay R."/>
            <person name="Jin S."/>
            <person name="Zhang X."/>
            <person name="Lucey K."/>
            <person name="Ballor N.R."/>
            <person name="Ottesen E."/>
            <person name="Rosenthal R."/>
            <person name="Allen A."/>
            <person name="Leadbetter J.R."/>
            <person name="Paulsen I.T."/>
        </authorList>
    </citation>
    <scope>NUCLEOTIDE SEQUENCE [LARGE SCALE GENOMIC DNA]</scope>
    <source>
        <strain evidence="4">ATCC BAA-888 / DSM 13862 / ZAS-9</strain>
    </source>
</reference>
<accession>F5YAK4</accession>
<sequence>MPSNIDILHSFNSVCCTNKPWVVTFEHTCPGYFENKLFSVFVKRAIKYIIDNNCKKLLPISQWAYNRELQLLKKYDVSDMELKAILEKTEILYPPQEILIDEELIFKTITREINFVFIGNDIWRKGGIVAIKALANLKDKYPVRLILVSDLSIGGALKNCCITKKDIIALKKYIKNNEGWITWYSGISNKEVINILKTCHVGLLPTFGDTFGFSVLEMQAAGIPCITTNREALSEINNSDVGWILDIASLKEQDEWSFCDYDEKSYNCMENIILTKLNLILEEILINPDVIMPKVPLCIRRIKKYHSPEVYAQRLSQIYSEVDICNVI</sequence>
<dbReference type="Pfam" id="PF00534">
    <property type="entry name" value="Glycos_transf_1"/>
    <property type="match status" value="1"/>
</dbReference>
<feature type="domain" description="Glycosyl transferase family 1" evidence="2">
    <location>
        <begin position="111"/>
        <end position="246"/>
    </location>
</feature>
<keyword evidence="1 3" id="KW-0808">Transferase</keyword>
<dbReference type="STRING" id="545695.TREAZ_3061"/>
<gene>
    <name evidence="3" type="ordered locus">TREAZ_3061</name>
</gene>
<organism evidence="3 4">
    <name type="scientific">Leadbettera azotonutricia (strain ATCC BAA-888 / DSM 13862 / ZAS-9)</name>
    <name type="common">Treponema azotonutricium</name>
    <dbReference type="NCBI Taxonomy" id="545695"/>
    <lineage>
        <taxon>Bacteria</taxon>
        <taxon>Pseudomonadati</taxon>
        <taxon>Spirochaetota</taxon>
        <taxon>Spirochaetia</taxon>
        <taxon>Spirochaetales</taxon>
        <taxon>Breznakiellaceae</taxon>
        <taxon>Leadbettera</taxon>
    </lineage>
</organism>